<evidence type="ECO:0000256" key="6">
    <source>
        <dbReference type="ARBA" id="ARBA00022527"/>
    </source>
</evidence>
<organism evidence="19 20">
    <name type="scientific">Pyronema omphalodes (strain CBS 100304)</name>
    <name type="common">Pyronema confluens</name>
    <dbReference type="NCBI Taxonomy" id="1076935"/>
    <lineage>
        <taxon>Eukaryota</taxon>
        <taxon>Fungi</taxon>
        <taxon>Dikarya</taxon>
        <taxon>Ascomycota</taxon>
        <taxon>Pezizomycotina</taxon>
        <taxon>Pezizomycetes</taxon>
        <taxon>Pezizales</taxon>
        <taxon>Pyronemataceae</taxon>
        <taxon>Pyronema</taxon>
    </lineage>
</organism>
<feature type="compositionally biased region" description="Acidic residues" evidence="17">
    <location>
        <begin position="517"/>
        <end position="526"/>
    </location>
</feature>
<feature type="compositionally biased region" description="Basic and acidic residues" evidence="17">
    <location>
        <begin position="857"/>
        <end position="872"/>
    </location>
</feature>
<dbReference type="Pfam" id="PF00069">
    <property type="entry name" value="Pkinase"/>
    <property type="match status" value="1"/>
</dbReference>
<evidence type="ECO:0000256" key="16">
    <source>
        <dbReference type="PROSITE-ProRule" id="PRU10141"/>
    </source>
</evidence>
<dbReference type="GO" id="GO:0005737">
    <property type="term" value="C:cytoplasm"/>
    <property type="evidence" value="ECO:0007669"/>
    <property type="project" value="UniProtKB-SubCell"/>
</dbReference>
<dbReference type="GO" id="GO:0046872">
    <property type="term" value="F:metal ion binding"/>
    <property type="evidence" value="ECO:0007669"/>
    <property type="project" value="UniProtKB-KW"/>
</dbReference>
<evidence type="ECO:0000256" key="9">
    <source>
        <dbReference type="ARBA" id="ARBA00022723"/>
    </source>
</evidence>
<evidence type="ECO:0000259" key="18">
    <source>
        <dbReference type="PROSITE" id="PS50011"/>
    </source>
</evidence>
<evidence type="ECO:0000256" key="5">
    <source>
        <dbReference type="ARBA" id="ARBA00022490"/>
    </source>
</evidence>
<feature type="compositionally biased region" description="Basic and acidic residues" evidence="17">
    <location>
        <begin position="880"/>
        <end position="889"/>
    </location>
</feature>
<reference evidence="19 20" key="1">
    <citation type="journal article" date="2013" name="PLoS Genet.">
        <title>The genome and development-dependent transcriptomes of Pyronema confluens: a window into fungal evolution.</title>
        <authorList>
            <person name="Traeger S."/>
            <person name="Altegoer F."/>
            <person name="Freitag M."/>
            <person name="Gabaldon T."/>
            <person name="Kempken F."/>
            <person name="Kumar A."/>
            <person name="Marcet-Houben M."/>
            <person name="Poggeler S."/>
            <person name="Stajich J.E."/>
            <person name="Nowrousian M."/>
        </authorList>
    </citation>
    <scope>NUCLEOTIDE SEQUENCE [LARGE SCALE GENOMIC DNA]</scope>
    <source>
        <strain evidence="20">CBS 100304</strain>
        <tissue evidence="19">Vegetative mycelium</tissue>
    </source>
</reference>
<keyword evidence="11 19" id="KW-0418">Kinase</keyword>
<protein>
    <recommendedName>
        <fullName evidence="4">non-specific serine/threonine protein kinase</fullName>
        <ecNumber evidence="4">2.7.11.1</ecNumber>
    </recommendedName>
</protein>
<dbReference type="InterPro" id="IPR011009">
    <property type="entry name" value="Kinase-like_dom_sf"/>
</dbReference>
<dbReference type="FunFam" id="1.10.510.10:FF:000411">
    <property type="entry name" value="Probable Ste20-like kinase Don3"/>
    <property type="match status" value="1"/>
</dbReference>
<dbReference type="PANTHER" id="PTHR48012:SF27">
    <property type="entry name" value="SERINE_THREONINE-PROTEIN KINASE SID1"/>
    <property type="match status" value="1"/>
</dbReference>
<keyword evidence="7" id="KW-0597">Phosphoprotein</keyword>
<evidence type="ECO:0000256" key="8">
    <source>
        <dbReference type="ARBA" id="ARBA00022679"/>
    </source>
</evidence>
<dbReference type="Proteomes" id="UP000018144">
    <property type="component" value="Unassembled WGS sequence"/>
</dbReference>
<comment type="catalytic activity">
    <reaction evidence="14">
        <text>L-threonyl-[protein] + ATP = O-phospho-L-threonyl-[protein] + ADP + H(+)</text>
        <dbReference type="Rhea" id="RHEA:46608"/>
        <dbReference type="Rhea" id="RHEA-COMP:11060"/>
        <dbReference type="Rhea" id="RHEA-COMP:11605"/>
        <dbReference type="ChEBI" id="CHEBI:15378"/>
        <dbReference type="ChEBI" id="CHEBI:30013"/>
        <dbReference type="ChEBI" id="CHEBI:30616"/>
        <dbReference type="ChEBI" id="CHEBI:61977"/>
        <dbReference type="ChEBI" id="CHEBI:456216"/>
        <dbReference type="EC" id="2.7.11.1"/>
    </reaction>
</comment>
<evidence type="ECO:0000256" key="15">
    <source>
        <dbReference type="ARBA" id="ARBA00048679"/>
    </source>
</evidence>
<dbReference type="PROSITE" id="PS50011">
    <property type="entry name" value="PROTEIN_KINASE_DOM"/>
    <property type="match status" value="1"/>
</dbReference>
<evidence type="ECO:0000256" key="13">
    <source>
        <dbReference type="ARBA" id="ARBA00022842"/>
    </source>
</evidence>
<dbReference type="PANTHER" id="PTHR48012">
    <property type="entry name" value="STERILE20-LIKE KINASE, ISOFORM B-RELATED"/>
    <property type="match status" value="1"/>
</dbReference>
<evidence type="ECO:0000256" key="12">
    <source>
        <dbReference type="ARBA" id="ARBA00022840"/>
    </source>
</evidence>
<accession>U4LJT2</accession>
<evidence type="ECO:0000256" key="2">
    <source>
        <dbReference type="ARBA" id="ARBA00004496"/>
    </source>
</evidence>
<comment type="catalytic activity">
    <reaction evidence="15">
        <text>L-seryl-[protein] + ATP = O-phospho-L-seryl-[protein] + ADP + H(+)</text>
        <dbReference type="Rhea" id="RHEA:17989"/>
        <dbReference type="Rhea" id="RHEA-COMP:9863"/>
        <dbReference type="Rhea" id="RHEA-COMP:11604"/>
        <dbReference type="ChEBI" id="CHEBI:15378"/>
        <dbReference type="ChEBI" id="CHEBI:29999"/>
        <dbReference type="ChEBI" id="CHEBI:30616"/>
        <dbReference type="ChEBI" id="CHEBI:83421"/>
        <dbReference type="ChEBI" id="CHEBI:456216"/>
        <dbReference type="EC" id="2.7.11.1"/>
    </reaction>
</comment>
<feature type="domain" description="Protein kinase" evidence="18">
    <location>
        <begin position="12"/>
        <end position="264"/>
    </location>
</feature>
<feature type="compositionally biased region" description="Basic and acidic residues" evidence="17">
    <location>
        <begin position="727"/>
        <end position="741"/>
    </location>
</feature>
<dbReference type="CDD" id="cd06609">
    <property type="entry name" value="STKc_MST3_like"/>
    <property type="match status" value="1"/>
</dbReference>
<evidence type="ECO:0000256" key="14">
    <source>
        <dbReference type="ARBA" id="ARBA00047899"/>
    </source>
</evidence>
<feature type="compositionally biased region" description="Low complexity" evidence="17">
    <location>
        <begin position="373"/>
        <end position="400"/>
    </location>
</feature>
<feature type="compositionally biased region" description="Low complexity" evidence="17">
    <location>
        <begin position="643"/>
        <end position="661"/>
    </location>
</feature>
<dbReference type="EC" id="2.7.11.1" evidence="4"/>
<dbReference type="eggNOG" id="KOG0201">
    <property type="taxonomic scope" value="Eukaryota"/>
</dbReference>
<feature type="compositionally biased region" description="Basic and acidic residues" evidence="17">
    <location>
        <begin position="702"/>
        <end position="715"/>
    </location>
</feature>
<feature type="region of interest" description="Disordered" evidence="17">
    <location>
        <begin position="989"/>
        <end position="1015"/>
    </location>
</feature>
<dbReference type="OrthoDB" id="248923at2759"/>
<feature type="compositionally biased region" description="Basic and acidic residues" evidence="17">
    <location>
        <begin position="420"/>
        <end position="432"/>
    </location>
</feature>
<keyword evidence="20" id="KW-1185">Reference proteome</keyword>
<evidence type="ECO:0000313" key="20">
    <source>
        <dbReference type="Proteomes" id="UP000018144"/>
    </source>
</evidence>
<dbReference type="SMART" id="SM00220">
    <property type="entry name" value="S_TKc"/>
    <property type="match status" value="1"/>
</dbReference>
<feature type="compositionally biased region" description="Basic and acidic residues" evidence="17">
    <location>
        <begin position="529"/>
        <end position="553"/>
    </location>
</feature>
<dbReference type="OMA" id="AQFNDFY"/>
<sequence>MTTAGEILASKFQVLEQLGSGSFGTVYKAIEKVSGTIVAIKQIDLESSEDDIAEIQQEIQVLSTCASPYVTQYYGSFVKGFKLWIIMEYLGGGSCHDLLKPGSFPEPLIAILMRELLLGLDYLHNEGKIHRDIKAANVLLSSSGQVKLADFGVAAQLTGLKSQRNTFVGTPYWMAPEVIAQTFGYDFKADIWSLGITAIEMSQGNPPHSDIHPMKVLFHIPKEPAPMLSGRTWSKEFKDFVARCLVKEPSKRATAKELLRHKFIRNAGKTPELQELIERRNEWNAEQQRDGNAACVKLYQESLRTLSNAGSDGGWDFDTIRTNPYAASIEALERVNSTGLADGECVSDFSDVEDDNDDGKTFRKKPRKGLLYTPSNAPSITSSTAATAASSAPSVTSLSPNLTPVLHNLPLNSAPNSDNADTRGRNVRDTTARHQTARRRPDYAADSVHLERGDRTERFLPAERAGLNERVNGVGAERERERQQLPNLVRERSNRSERSEHSDRSRGEQKHRSELENPLDDAEFTEYSEYNRTERPRPPEDRAARLARKERAKQAQLSQLAANLARTDSNRSSNSGASRPASRPSSGISGVSGISNGERAERRSRPNSEISGVSNGSGDPRSRPNSGISVASSHGNNEVRSRPNSCISGISNISPGISPRPASRPNSGISNLSGGGMGHRKTGSNVSDASQISRISNFSRPRSSEIHKLLYDHRSPPSPPSSSHSSCSERSEQSQKSERSKASGRSEASGRSGRSGSEDPPMPVRNRSTVRLFRRGSGSSSSAYTATSPTSAFHNLPASPNDDGIFPISASDFPLPPAPGMGPQSSPIRINNERRNVDGMGAYSSPVRRSTEYPQRNSREMEYPLRGARDGEYYPSQNSPRDRRDRDFDFQQAQDENRFPATAPRTEEAYLGRRMHAELVQPVIDKLRPVSSSSAEKDALARLDGAWRDLDNVNPEIGLAFLKGLVQKLESSPGLKEAVGASQNLGAGLGNPEKATTNGFADRIGDRNGGFNGRNRKLRTQSAEILDEEAFEAMGFGEERSPGEKLTDVIYSRWLEGMRERWEGKTR</sequence>
<name>U4LJT2_PYROM</name>
<feature type="binding site" evidence="16">
    <location>
        <position position="41"/>
    </location>
    <ligand>
        <name>ATP</name>
        <dbReference type="ChEBI" id="CHEBI:30616"/>
    </ligand>
</feature>
<dbReference type="Gene3D" id="1.10.510.10">
    <property type="entry name" value="Transferase(Phosphotransferase) domain 1"/>
    <property type="match status" value="1"/>
</dbReference>
<evidence type="ECO:0000256" key="1">
    <source>
        <dbReference type="ARBA" id="ARBA00001946"/>
    </source>
</evidence>
<keyword evidence="6" id="KW-0723">Serine/threonine-protein kinase</keyword>
<evidence type="ECO:0000313" key="19">
    <source>
        <dbReference type="EMBL" id="CCX12892.1"/>
    </source>
</evidence>
<gene>
    <name evidence="19" type="ORF">PCON_12486</name>
</gene>
<evidence type="ECO:0000256" key="3">
    <source>
        <dbReference type="ARBA" id="ARBA00008874"/>
    </source>
</evidence>
<keyword evidence="12 16" id="KW-0067">ATP-binding</keyword>
<keyword evidence="9" id="KW-0479">Metal-binding</keyword>
<comment type="cofactor">
    <cofactor evidence="1">
        <name>Mg(2+)</name>
        <dbReference type="ChEBI" id="CHEBI:18420"/>
    </cofactor>
</comment>
<feature type="compositionally biased region" description="Polar residues" evidence="17">
    <location>
        <begin position="607"/>
        <end position="638"/>
    </location>
</feature>
<dbReference type="InterPro" id="IPR050629">
    <property type="entry name" value="STE20/SPS1-PAK"/>
</dbReference>
<dbReference type="InterPro" id="IPR017441">
    <property type="entry name" value="Protein_kinase_ATP_BS"/>
</dbReference>
<dbReference type="GO" id="GO:0004674">
    <property type="term" value="F:protein serine/threonine kinase activity"/>
    <property type="evidence" value="ECO:0007669"/>
    <property type="project" value="UniProtKB-KW"/>
</dbReference>
<feature type="compositionally biased region" description="Polar residues" evidence="17">
    <location>
        <begin position="683"/>
        <end position="701"/>
    </location>
</feature>
<evidence type="ECO:0000256" key="4">
    <source>
        <dbReference type="ARBA" id="ARBA00012513"/>
    </source>
</evidence>
<evidence type="ECO:0000256" key="11">
    <source>
        <dbReference type="ARBA" id="ARBA00022777"/>
    </source>
</evidence>
<feature type="compositionally biased region" description="Basic and acidic residues" evidence="17">
    <location>
        <begin position="476"/>
        <end position="515"/>
    </location>
</feature>
<dbReference type="EMBL" id="HF935726">
    <property type="protein sequence ID" value="CCX12892.1"/>
    <property type="molecule type" value="Genomic_DNA"/>
</dbReference>
<evidence type="ECO:0000256" key="10">
    <source>
        <dbReference type="ARBA" id="ARBA00022741"/>
    </source>
</evidence>
<keyword evidence="10 16" id="KW-0547">Nucleotide-binding</keyword>
<evidence type="ECO:0000256" key="17">
    <source>
        <dbReference type="SAM" id="MobiDB-lite"/>
    </source>
</evidence>
<feature type="region of interest" description="Disordered" evidence="17">
    <location>
        <begin position="347"/>
        <end position="906"/>
    </location>
</feature>
<dbReference type="GO" id="GO:0005524">
    <property type="term" value="F:ATP binding"/>
    <property type="evidence" value="ECO:0007669"/>
    <property type="project" value="UniProtKB-UniRule"/>
</dbReference>
<feature type="compositionally biased region" description="Polar residues" evidence="17">
    <location>
        <begin position="410"/>
        <end position="419"/>
    </location>
</feature>
<dbReference type="InterPro" id="IPR000719">
    <property type="entry name" value="Prot_kinase_dom"/>
</dbReference>
<evidence type="ECO:0000256" key="7">
    <source>
        <dbReference type="ARBA" id="ARBA00022553"/>
    </source>
</evidence>
<dbReference type="PROSITE" id="PS00107">
    <property type="entry name" value="PROTEIN_KINASE_ATP"/>
    <property type="match status" value="1"/>
</dbReference>
<proteinExistence type="inferred from homology"/>
<dbReference type="SUPFAM" id="SSF56112">
    <property type="entry name" value="Protein kinase-like (PK-like)"/>
    <property type="match status" value="1"/>
</dbReference>
<feature type="compositionally biased region" description="Low complexity" evidence="17">
    <location>
        <begin position="554"/>
        <end position="597"/>
    </location>
</feature>
<keyword evidence="5" id="KW-0963">Cytoplasm</keyword>
<keyword evidence="8" id="KW-0808">Transferase</keyword>
<feature type="compositionally biased region" description="Basic and acidic residues" evidence="17">
    <location>
        <begin position="439"/>
        <end position="461"/>
    </location>
</feature>
<comment type="similarity">
    <text evidence="3">Belongs to the protein kinase superfamily. STE Ser/Thr protein kinase family. STE20 subfamily.</text>
</comment>
<dbReference type="STRING" id="1076935.U4LJT2"/>
<feature type="compositionally biased region" description="Low complexity" evidence="17">
    <location>
        <begin position="777"/>
        <end position="792"/>
    </location>
</feature>
<dbReference type="AlphaFoldDB" id="U4LJT2"/>
<feature type="compositionally biased region" description="Low complexity" evidence="17">
    <location>
        <begin position="743"/>
        <end position="755"/>
    </location>
</feature>
<comment type="subcellular location">
    <subcellularLocation>
        <location evidence="2">Cytoplasm</location>
    </subcellularLocation>
</comment>
<keyword evidence="13" id="KW-0460">Magnesium</keyword>